<proteinExistence type="predicted"/>
<evidence type="ECO:0000313" key="2">
    <source>
        <dbReference type="Proteomes" id="UP000812270"/>
    </source>
</evidence>
<dbReference type="RefSeq" id="WP_217793330.1">
    <property type="nucleotide sequence ID" value="NZ_JAHSPG010000015.1"/>
</dbReference>
<dbReference type="AlphaFoldDB" id="A0A9E2W8Z9"/>
<gene>
    <name evidence="1" type="ORF">KTO63_19085</name>
</gene>
<reference evidence="1" key="1">
    <citation type="submission" date="2021-06" db="EMBL/GenBank/DDBJ databases">
        <authorList>
            <person name="Huq M.A."/>
        </authorList>
    </citation>
    <scope>NUCLEOTIDE SEQUENCE</scope>
    <source>
        <strain evidence="1">MAH-26</strain>
    </source>
</reference>
<accession>A0A9E2W8Z9</accession>
<sequence>MKTTFYKISTAIIAFSVALTSCTKDFTEVNTDPNNTPHALPQQLLAPALASTLNYNLLRNRNVNNELMQVTVDMGDGQGEIFRYDIRDNVSDYLYNGWFTDLTNYKDLYTTASDSLTLNTSYMGISQICQAWVYSMLTDTYGDVPYFHSNEGRDSLNFTPAFDKQKDIYADIFKRLDAADTLLKKATAIVPNSDPVYNGDVSKWRKLGNSLYLRLLLRISGKKEVADDCIKQIQSRIADTVNHPIMTSNAESAILKWTGGALVSPYVSVRAQDFRAPAICSFFIDHLSTWASPFIDIPTYGTNGVCRWGIAPAAGNFIGVPSGYSPGTGAPKGAYFYGTDQTVNNAVPLTLQTDPNTGIIMTYSELNFIMAECIAKGWITGNAANYYNAGIQNCITQWIPTWNKKITDYTGAADITWDDAATLDEKMEMIHLQKYYALFLTDMEQWFEYRRTGHPVLPKGAGLQNGGVMPARLKYPVYIQSTNPTNYKAAVAAQGTDAISTQVWWQKP</sequence>
<name>A0A9E2W8Z9_9BACT</name>
<keyword evidence="1" id="KW-0449">Lipoprotein</keyword>
<dbReference type="Pfam" id="PF12771">
    <property type="entry name" value="SusD-like_2"/>
    <property type="match status" value="1"/>
</dbReference>
<comment type="caution">
    <text evidence="1">The sequence shown here is derived from an EMBL/GenBank/DDBJ whole genome shotgun (WGS) entry which is preliminary data.</text>
</comment>
<keyword evidence="2" id="KW-1185">Reference proteome</keyword>
<protein>
    <submittedName>
        <fullName evidence="1">SusD/RagB family nutrient-binding outer membrane lipoprotein</fullName>
    </submittedName>
</protein>
<evidence type="ECO:0000313" key="1">
    <source>
        <dbReference type="EMBL" id="MBV4359281.1"/>
    </source>
</evidence>
<dbReference type="PROSITE" id="PS51257">
    <property type="entry name" value="PROKAR_LIPOPROTEIN"/>
    <property type="match status" value="1"/>
</dbReference>
<dbReference type="InterPro" id="IPR041662">
    <property type="entry name" value="SusD-like_2"/>
</dbReference>
<dbReference type="EMBL" id="JAHSPG010000015">
    <property type="protein sequence ID" value="MBV4359281.1"/>
    <property type="molecule type" value="Genomic_DNA"/>
</dbReference>
<organism evidence="1 2">
    <name type="scientific">Pinibacter aurantiacus</name>
    <dbReference type="NCBI Taxonomy" id="2851599"/>
    <lineage>
        <taxon>Bacteria</taxon>
        <taxon>Pseudomonadati</taxon>
        <taxon>Bacteroidota</taxon>
        <taxon>Chitinophagia</taxon>
        <taxon>Chitinophagales</taxon>
        <taxon>Chitinophagaceae</taxon>
        <taxon>Pinibacter</taxon>
    </lineage>
</organism>
<dbReference type="Proteomes" id="UP000812270">
    <property type="component" value="Unassembled WGS sequence"/>
</dbReference>